<evidence type="ECO:0000313" key="2">
    <source>
        <dbReference type="EMBL" id="KAK7602273.1"/>
    </source>
</evidence>
<proteinExistence type="predicted"/>
<gene>
    <name evidence="2" type="ORF">V9T40_009714</name>
</gene>
<name>A0AAN9U1C8_9HEMI</name>
<dbReference type="EMBL" id="JBBCAQ010000010">
    <property type="protein sequence ID" value="KAK7602273.1"/>
    <property type="molecule type" value="Genomic_DNA"/>
</dbReference>
<organism evidence="2 3">
    <name type="scientific">Parthenolecanium corni</name>
    <dbReference type="NCBI Taxonomy" id="536013"/>
    <lineage>
        <taxon>Eukaryota</taxon>
        <taxon>Metazoa</taxon>
        <taxon>Ecdysozoa</taxon>
        <taxon>Arthropoda</taxon>
        <taxon>Hexapoda</taxon>
        <taxon>Insecta</taxon>
        <taxon>Pterygota</taxon>
        <taxon>Neoptera</taxon>
        <taxon>Paraneoptera</taxon>
        <taxon>Hemiptera</taxon>
        <taxon>Sternorrhyncha</taxon>
        <taxon>Coccoidea</taxon>
        <taxon>Coccidae</taxon>
        <taxon>Parthenolecanium</taxon>
    </lineage>
</organism>
<reference evidence="2 3" key="1">
    <citation type="submission" date="2024-03" db="EMBL/GenBank/DDBJ databases">
        <title>Adaptation during the transition from Ophiocordyceps entomopathogen to insect associate is accompanied by gene loss and intensified selection.</title>
        <authorList>
            <person name="Ward C.M."/>
            <person name="Onetto C.A."/>
            <person name="Borneman A.R."/>
        </authorList>
    </citation>
    <scope>NUCLEOTIDE SEQUENCE [LARGE SCALE GENOMIC DNA]</scope>
    <source>
        <strain evidence="2">AWRI1</strain>
        <tissue evidence="2">Single Adult Female</tissue>
    </source>
</reference>
<keyword evidence="3" id="KW-1185">Reference proteome</keyword>
<sequence length="162" mass="17584">MKNASCNLYIKVETNAKKDPVVKGSSIGELINATSIHSRNGNDHAPAANAHKESPKKQSSCPKYLNKDRSRPSGDSSTSPSRLTEQNSDNSSSPDSVHSRSATYPTGSSFQMTNLANSSPSTTTLPFAQPYLAEMCNYGPIYHHHHLHGHHPSYGSYLPFQG</sequence>
<dbReference type="Proteomes" id="UP001367676">
    <property type="component" value="Unassembled WGS sequence"/>
</dbReference>
<comment type="caution">
    <text evidence="2">The sequence shown here is derived from an EMBL/GenBank/DDBJ whole genome shotgun (WGS) entry which is preliminary data.</text>
</comment>
<feature type="region of interest" description="Disordered" evidence="1">
    <location>
        <begin position="35"/>
        <end position="122"/>
    </location>
</feature>
<evidence type="ECO:0000313" key="3">
    <source>
        <dbReference type="Proteomes" id="UP001367676"/>
    </source>
</evidence>
<evidence type="ECO:0000256" key="1">
    <source>
        <dbReference type="SAM" id="MobiDB-lite"/>
    </source>
</evidence>
<protein>
    <submittedName>
        <fullName evidence="2">Uncharacterized protein</fullName>
    </submittedName>
</protein>
<accession>A0AAN9U1C8</accession>
<dbReference type="AlphaFoldDB" id="A0AAN9U1C8"/>
<feature type="compositionally biased region" description="Low complexity" evidence="1">
    <location>
        <begin position="73"/>
        <end position="101"/>
    </location>
</feature>
<feature type="compositionally biased region" description="Polar residues" evidence="1">
    <location>
        <begin position="102"/>
        <end position="122"/>
    </location>
</feature>